<protein>
    <submittedName>
        <fullName evidence="1">Uncharacterized protein</fullName>
    </submittedName>
</protein>
<proteinExistence type="predicted"/>
<evidence type="ECO:0000313" key="1">
    <source>
        <dbReference type="EMBL" id="OAQ26730.1"/>
    </source>
</evidence>
<accession>A0A197JNJ9</accession>
<sequence>MSTFGGVSPSSHPPPPPSFCRTATTNNNIMSIASDSRSWSVSTFSNAVSGVGGGRSLPETKEQSNWIHLSTPNHHLTLTLKLYFRPHTQADLDNCRPLLLIHTGNEVLESLGLDRASVRSSKLRGVVKGSMIGFRYTSSSSSSASVSLAPAPGSSQSEVTILGLLSAQLLPKPLRGPHFSPSRLHLLSPFCTPLLSLNSHSNAPISLCLRLL</sequence>
<name>A0A197JNJ9_9FUNG</name>
<evidence type="ECO:0000313" key="2">
    <source>
        <dbReference type="Proteomes" id="UP000078512"/>
    </source>
</evidence>
<dbReference type="AlphaFoldDB" id="A0A197JNJ9"/>
<dbReference type="Proteomes" id="UP000078512">
    <property type="component" value="Unassembled WGS sequence"/>
</dbReference>
<organism evidence="1 2">
    <name type="scientific">Linnemannia elongata AG-77</name>
    <dbReference type="NCBI Taxonomy" id="1314771"/>
    <lineage>
        <taxon>Eukaryota</taxon>
        <taxon>Fungi</taxon>
        <taxon>Fungi incertae sedis</taxon>
        <taxon>Mucoromycota</taxon>
        <taxon>Mortierellomycotina</taxon>
        <taxon>Mortierellomycetes</taxon>
        <taxon>Mortierellales</taxon>
        <taxon>Mortierellaceae</taxon>
        <taxon>Linnemannia</taxon>
    </lineage>
</organism>
<reference evidence="1 2" key="1">
    <citation type="submission" date="2016-05" db="EMBL/GenBank/DDBJ databases">
        <title>Genome sequencing reveals origins of a unique bacterial endosymbiosis in the earliest lineages of terrestrial Fungi.</title>
        <authorList>
            <consortium name="DOE Joint Genome Institute"/>
            <person name="Uehling J."/>
            <person name="Gryganskyi A."/>
            <person name="Hameed K."/>
            <person name="Tschaplinski T."/>
            <person name="Misztal P."/>
            <person name="Wu S."/>
            <person name="Desiro A."/>
            <person name="Vande Pol N."/>
            <person name="Du Z.-Y."/>
            <person name="Zienkiewicz A."/>
            <person name="Zienkiewicz K."/>
            <person name="Morin E."/>
            <person name="Tisserant E."/>
            <person name="Splivallo R."/>
            <person name="Hainaut M."/>
            <person name="Henrissat B."/>
            <person name="Ohm R."/>
            <person name="Kuo A."/>
            <person name="Yan J."/>
            <person name="Lipzen A."/>
            <person name="Nolan M."/>
            <person name="Labutti K."/>
            <person name="Barry K."/>
            <person name="Goldstein A."/>
            <person name="Labbe J."/>
            <person name="Schadt C."/>
            <person name="Tuskan G."/>
            <person name="Grigoriev I."/>
            <person name="Martin F."/>
            <person name="Vilgalys R."/>
            <person name="Bonito G."/>
        </authorList>
    </citation>
    <scope>NUCLEOTIDE SEQUENCE [LARGE SCALE GENOMIC DNA]</scope>
    <source>
        <strain evidence="1 2">AG-77</strain>
    </source>
</reference>
<keyword evidence="2" id="KW-1185">Reference proteome</keyword>
<dbReference type="OrthoDB" id="2447879at2759"/>
<dbReference type="EMBL" id="KV442064">
    <property type="protein sequence ID" value="OAQ26730.1"/>
    <property type="molecule type" value="Genomic_DNA"/>
</dbReference>
<gene>
    <name evidence="1" type="ORF">K457DRAFT_681217</name>
</gene>